<name>A0A1G8KKW0_9NOCA</name>
<dbReference type="Proteomes" id="UP000183263">
    <property type="component" value="Unassembled WGS sequence"/>
</dbReference>
<dbReference type="Gene3D" id="1.10.10.10">
    <property type="entry name" value="Winged helix-like DNA-binding domain superfamily/Winged helix DNA-binding domain"/>
    <property type="match status" value="1"/>
</dbReference>
<keyword evidence="3" id="KW-0804">Transcription</keyword>
<dbReference type="GO" id="GO:0003700">
    <property type="term" value="F:DNA-binding transcription factor activity"/>
    <property type="evidence" value="ECO:0007669"/>
    <property type="project" value="InterPro"/>
</dbReference>
<sequence length="122" mass="13358">MLLRVDHGSGTPLSDQIAAGIRGAFLRREIGPGDRLPAARALAQSIDVNLHTVLRAYAALRDEGLIDLRRGRGAVVRPDSAPQHTRAVEAARTFVAEARRLGLDTDQMLDLVRRTTEENTRP</sequence>
<dbReference type="SMART" id="SM00345">
    <property type="entry name" value="HTH_GNTR"/>
    <property type="match status" value="1"/>
</dbReference>
<dbReference type="AlphaFoldDB" id="A0A1G8KKW0"/>
<dbReference type="PANTHER" id="PTHR38445:SF7">
    <property type="entry name" value="GNTR-FAMILY TRANSCRIPTIONAL REGULATOR"/>
    <property type="match status" value="1"/>
</dbReference>
<proteinExistence type="predicted"/>
<protein>
    <submittedName>
        <fullName evidence="4">GntR family transcriptional regulator</fullName>
    </submittedName>
</protein>
<accession>A0A1G8KKW0</accession>
<evidence type="ECO:0000313" key="5">
    <source>
        <dbReference type="Proteomes" id="UP000183263"/>
    </source>
</evidence>
<evidence type="ECO:0000256" key="1">
    <source>
        <dbReference type="ARBA" id="ARBA00023015"/>
    </source>
</evidence>
<dbReference type="CDD" id="cd07377">
    <property type="entry name" value="WHTH_GntR"/>
    <property type="match status" value="1"/>
</dbReference>
<dbReference type="Pfam" id="PF00392">
    <property type="entry name" value="GntR"/>
    <property type="match status" value="1"/>
</dbReference>
<dbReference type="RefSeq" id="WP_072738258.1">
    <property type="nucleotide sequence ID" value="NZ_CP048813.1"/>
</dbReference>
<evidence type="ECO:0000256" key="3">
    <source>
        <dbReference type="ARBA" id="ARBA00023163"/>
    </source>
</evidence>
<evidence type="ECO:0000313" key="4">
    <source>
        <dbReference type="EMBL" id="SDI44077.1"/>
    </source>
</evidence>
<dbReference type="EMBL" id="FNDN01000007">
    <property type="protein sequence ID" value="SDI44077.1"/>
    <property type="molecule type" value="Genomic_DNA"/>
</dbReference>
<gene>
    <name evidence="4" type="ORF">SAMN05444695_107179</name>
</gene>
<keyword evidence="5" id="KW-1185">Reference proteome</keyword>
<dbReference type="OrthoDB" id="3192286at2"/>
<dbReference type="InterPro" id="IPR000524">
    <property type="entry name" value="Tscrpt_reg_HTH_GntR"/>
</dbReference>
<keyword evidence="2" id="KW-0238">DNA-binding</keyword>
<dbReference type="InterPro" id="IPR036388">
    <property type="entry name" value="WH-like_DNA-bd_sf"/>
</dbReference>
<keyword evidence="1" id="KW-0805">Transcription regulation</keyword>
<evidence type="ECO:0000256" key="2">
    <source>
        <dbReference type="ARBA" id="ARBA00023125"/>
    </source>
</evidence>
<reference evidence="4 5" key="1">
    <citation type="submission" date="2016-10" db="EMBL/GenBank/DDBJ databases">
        <authorList>
            <person name="de Groot N.N."/>
        </authorList>
    </citation>
    <scope>NUCLEOTIDE SEQUENCE [LARGE SCALE GENOMIC DNA]</scope>
    <source>
        <strain evidence="4 5">DSM 44892</strain>
    </source>
</reference>
<dbReference type="PROSITE" id="PS50949">
    <property type="entry name" value="HTH_GNTR"/>
    <property type="match status" value="1"/>
</dbReference>
<dbReference type="GO" id="GO:0003677">
    <property type="term" value="F:DNA binding"/>
    <property type="evidence" value="ECO:0007669"/>
    <property type="project" value="UniProtKB-KW"/>
</dbReference>
<dbReference type="InterPro" id="IPR036390">
    <property type="entry name" value="WH_DNA-bd_sf"/>
</dbReference>
<dbReference type="SUPFAM" id="SSF46785">
    <property type="entry name" value="Winged helix' DNA-binding domain"/>
    <property type="match status" value="1"/>
</dbReference>
<organism evidence="4 5">
    <name type="scientific">Rhodococcus triatomae</name>
    <dbReference type="NCBI Taxonomy" id="300028"/>
    <lineage>
        <taxon>Bacteria</taxon>
        <taxon>Bacillati</taxon>
        <taxon>Actinomycetota</taxon>
        <taxon>Actinomycetes</taxon>
        <taxon>Mycobacteriales</taxon>
        <taxon>Nocardiaceae</taxon>
        <taxon>Rhodococcus</taxon>
    </lineage>
</organism>
<dbReference type="PANTHER" id="PTHR38445">
    <property type="entry name" value="HTH-TYPE TRANSCRIPTIONAL REPRESSOR YTRA"/>
    <property type="match status" value="1"/>
</dbReference>